<dbReference type="AlphaFoldDB" id="A0A099YDT8"/>
<evidence type="ECO:0000313" key="1">
    <source>
        <dbReference type="EMBL" id="KGL66735.1"/>
    </source>
</evidence>
<evidence type="ECO:0000313" key="2">
    <source>
        <dbReference type="Proteomes" id="UP000030001"/>
    </source>
</evidence>
<sequence>MTNQQTILTLARVLKNSDQAINAKKYRTAITLPIEVADLLKSVSEKTGKSINSIAIDSCLIYLKNFKQEYPFLFEEKEGGHNG</sequence>
<organism evidence="1 2">
    <name type="scientific">Limosilactobacillus mucosae</name>
    <name type="common">Lactobacillus mucosae</name>
    <dbReference type="NCBI Taxonomy" id="97478"/>
    <lineage>
        <taxon>Bacteria</taxon>
        <taxon>Bacillati</taxon>
        <taxon>Bacillota</taxon>
        <taxon>Bacilli</taxon>
        <taxon>Lactobacillales</taxon>
        <taxon>Lactobacillaceae</taxon>
        <taxon>Limosilactobacillus</taxon>
    </lineage>
</organism>
<reference evidence="1 2" key="1">
    <citation type="submission" date="2014-09" db="EMBL/GenBank/DDBJ databases">
        <title>Lactobacillus mucosae CRL573 Genome Sequencing.</title>
        <authorList>
            <person name="Bleckwedel J."/>
            <person name="Teran L.C."/>
            <person name="Bonacina J."/>
            <person name="Saavedra L."/>
            <person name="Mozzi F.B."/>
            <person name="Raya R.R."/>
        </authorList>
    </citation>
    <scope>NUCLEOTIDE SEQUENCE [LARGE SCALE GENOMIC DNA]</scope>
    <source>
        <strain evidence="1 2">CRL573</strain>
    </source>
</reference>
<proteinExistence type="predicted"/>
<comment type="caution">
    <text evidence="1">The sequence shown here is derived from an EMBL/GenBank/DDBJ whole genome shotgun (WGS) entry which is preliminary data.</text>
</comment>
<accession>A0A099YDT8</accession>
<name>A0A099YDT8_LIMMU</name>
<dbReference type="EMBL" id="JROC01000033">
    <property type="protein sequence ID" value="KGL66735.1"/>
    <property type="molecule type" value="Genomic_DNA"/>
</dbReference>
<gene>
    <name evidence="1" type="ORF">LX03_06590</name>
</gene>
<protein>
    <submittedName>
        <fullName evidence="1">Uncharacterized protein</fullName>
    </submittedName>
</protein>
<dbReference type="Proteomes" id="UP000030001">
    <property type="component" value="Unassembled WGS sequence"/>
</dbReference>